<dbReference type="Gene3D" id="3.40.1550.20">
    <property type="entry name" value="Transcriptional regulator MraZ domain"/>
    <property type="match status" value="1"/>
</dbReference>
<reference evidence="10" key="1">
    <citation type="submission" date="2017-09" db="EMBL/GenBank/DDBJ databases">
        <title>Depth-based differentiation of microbial function through sediment-hosted aquifers and enrichment of novel symbionts in the deep terrestrial subsurface.</title>
        <authorList>
            <person name="Probst A.J."/>
            <person name="Ladd B."/>
            <person name="Jarett J.K."/>
            <person name="Geller-Mcgrath D.E."/>
            <person name="Sieber C.M.K."/>
            <person name="Emerson J.B."/>
            <person name="Anantharaman K."/>
            <person name="Thomas B.C."/>
            <person name="Malmstrom R."/>
            <person name="Stieglmeier M."/>
            <person name="Klingl A."/>
            <person name="Woyke T."/>
            <person name="Ryan C.M."/>
            <person name="Banfield J.F."/>
        </authorList>
    </citation>
    <scope>NUCLEOTIDE SEQUENCE [LARGE SCALE GENOMIC DNA]</scope>
</reference>
<dbReference type="GO" id="GO:0003700">
    <property type="term" value="F:DNA-binding transcription factor activity"/>
    <property type="evidence" value="ECO:0007669"/>
    <property type="project" value="UniProtKB-UniRule"/>
</dbReference>
<protein>
    <recommendedName>
        <fullName evidence="1 7">Transcriptional regulator MraZ</fullName>
    </recommendedName>
</protein>
<evidence type="ECO:0000256" key="6">
    <source>
        <dbReference type="ARBA" id="ARBA00023163"/>
    </source>
</evidence>
<keyword evidence="2 7" id="KW-0963">Cytoplasm</keyword>
<evidence type="ECO:0000313" key="10">
    <source>
        <dbReference type="Proteomes" id="UP000229966"/>
    </source>
</evidence>
<dbReference type="GO" id="GO:0000976">
    <property type="term" value="F:transcription cis-regulatory region binding"/>
    <property type="evidence" value="ECO:0007669"/>
    <property type="project" value="TreeGrafter"/>
</dbReference>
<dbReference type="InterPro" id="IPR035642">
    <property type="entry name" value="MraZ_N"/>
</dbReference>
<dbReference type="AlphaFoldDB" id="A0A2M7CHB5"/>
<dbReference type="GO" id="GO:0009295">
    <property type="term" value="C:nucleoid"/>
    <property type="evidence" value="ECO:0007669"/>
    <property type="project" value="UniProtKB-SubCell"/>
</dbReference>
<evidence type="ECO:0000259" key="8">
    <source>
        <dbReference type="PROSITE" id="PS51740"/>
    </source>
</evidence>
<dbReference type="PANTHER" id="PTHR34701:SF1">
    <property type="entry name" value="TRANSCRIPTIONAL REGULATOR MRAZ"/>
    <property type="match status" value="1"/>
</dbReference>
<comment type="subunit">
    <text evidence="7">Forms oligomers.</text>
</comment>
<dbReference type="Proteomes" id="UP000229966">
    <property type="component" value="Unassembled WGS sequence"/>
</dbReference>
<dbReference type="Pfam" id="PF02381">
    <property type="entry name" value="MraZ"/>
    <property type="match status" value="2"/>
</dbReference>
<dbReference type="CDD" id="cd16320">
    <property type="entry name" value="MraZ_N"/>
    <property type="match status" value="1"/>
</dbReference>
<feature type="domain" description="SpoVT-AbrB" evidence="8">
    <location>
        <begin position="5"/>
        <end position="47"/>
    </location>
</feature>
<keyword evidence="9" id="KW-0131">Cell cycle</keyword>
<accession>A0A2M7CHB5</accession>
<keyword evidence="6 7" id="KW-0804">Transcription</keyword>
<evidence type="ECO:0000256" key="4">
    <source>
        <dbReference type="ARBA" id="ARBA00023015"/>
    </source>
</evidence>
<evidence type="ECO:0000256" key="2">
    <source>
        <dbReference type="ARBA" id="ARBA00022490"/>
    </source>
</evidence>
<evidence type="ECO:0000256" key="5">
    <source>
        <dbReference type="ARBA" id="ARBA00023125"/>
    </source>
</evidence>
<dbReference type="PROSITE" id="PS51740">
    <property type="entry name" value="SPOVT_ABRB"/>
    <property type="match status" value="2"/>
</dbReference>
<name>A0A2M7CHB5_9BACT</name>
<gene>
    <name evidence="7" type="primary">mraZ</name>
    <name evidence="9" type="ORF">COS38_03760</name>
</gene>
<dbReference type="EMBL" id="PEUM01000110">
    <property type="protein sequence ID" value="PIV25044.1"/>
    <property type="molecule type" value="Genomic_DNA"/>
</dbReference>
<dbReference type="SUPFAM" id="SSF89447">
    <property type="entry name" value="AbrB/MazE/MraZ-like"/>
    <property type="match status" value="1"/>
</dbReference>
<dbReference type="InterPro" id="IPR020603">
    <property type="entry name" value="MraZ_dom"/>
</dbReference>
<dbReference type="NCBIfam" id="TIGR00242">
    <property type="entry name" value="division/cell wall cluster transcriptional repressor MraZ"/>
    <property type="match status" value="1"/>
</dbReference>
<dbReference type="InterPro" id="IPR038619">
    <property type="entry name" value="MraZ_sf"/>
</dbReference>
<proteinExistence type="inferred from homology"/>
<dbReference type="InterPro" id="IPR035644">
    <property type="entry name" value="MraZ_C"/>
</dbReference>
<dbReference type="GO" id="GO:0051301">
    <property type="term" value="P:cell division"/>
    <property type="evidence" value="ECO:0007669"/>
    <property type="project" value="UniProtKB-KW"/>
</dbReference>
<evidence type="ECO:0000256" key="7">
    <source>
        <dbReference type="HAMAP-Rule" id="MF_01008"/>
    </source>
</evidence>
<sequence>MFIGEFNHSIDPKGRVAVPFRLRKALGKGAVITRGLDNCLTIYTESEWNRIAKKLNELPMTNPKVRAFSRFMFSGAVEVGFDRQGRILVPEYLRQYAKLKSQAVVAGLYNKIEVWEPVAWDKTKAKTETDKSDIAKQLEGLGI</sequence>
<keyword evidence="3" id="KW-0677">Repeat</keyword>
<keyword evidence="5 7" id="KW-0238">DNA-binding</keyword>
<keyword evidence="9" id="KW-0132">Cell division</keyword>
<dbReference type="InterPro" id="IPR003444">
    <property type="entry name" value="MraZ"/>
</dbReference>
<dbReference type="HAMAP" id="MF_01008">
    <property type="entry name" value="MraZ"/>
    <property type="match status" value="1"/>
</dbReference>
<keyword evidence="4 7" id="KW-0805">Transcription regulation</keyword>
<dbReference type="PANTHER" id="PTHR34701">
    <property type="entry name" value="TRANSCRIPTIONAL REGULATOR MRAZ"/>
    <property type="match status" value="1"/>
</dbReference>
<evidence type="ECO:0000256" key="1">
    <source>
        <dbReference type="ARBA" id="ARBA00013860"/>
    </source>
</evidence>
<feature type="domain" description="SpoVT-AbrB" evidence="8">
    <location>
        <begin position="76"/>
        <end position="119"/>
    </location>
</feature>
<comment type="subcellular location">
    <subcellularLocation>
        <location evidence="7">Cytoplasm</location>
        <location evidence="7">Nucleoid</location>
    </subcellularLocation>
</comment>
<dbReference type="CDD" id="cd16321">
    <property type="entry name" value="MraZ_C"/>
    <property type="match status" value="1"/>
</dbReference>
<evidence type="ECO:0000256" key="3">
    <source>
        <dbReference type="ARBA" id="ARBA00022737"/>
    </source>
</evidence>
<dbReference type="InterPro" id="IPR007159">
    <property type="entry name" value="SpoVT-AbrB_dom"/>
</dbReference>
<dbReference type="InterPro" id="IPR037914">
    <property type="entry name" value="SpoVT-AbrB_sf"/>
</dbReference>
<dbReference type="GO" id="GO:2000143">
    <property type="term" value="P:negative regulation of DNA-templated transcription initiation"/>
    <property type="evidence" value="ECO:0007669"/>
    <property type="project" value="TreeGrafter"/>
</dbReference>
<dbReference type="GO" id="GO:0005737">
    <property type="term" value="C:cytoplasm"/>
    <property type="evidence" value="ECO:0007669"/>
    <property type="project" value="UniProtKB-UniRule"/>
</dbReference>
<comment type="similarity">
    <text evidence="7">Belongs to the MraZ family.</text>
</comment>
<evidence type="ECO:0000313" key="9">
    <source>
        <dbReference type="EMBL" id="PIV25044.1"/>
    </source>
</evidence>
<organism evidence="9 10">
    <name type="scientific">Candidatus Berkelbacteria bacterium CG03_land_8_20_14_0_80_40_36</name>
    <dbReference type="NCBI Taxonomy" id="1974509"/>
    <lineage>
        <taxon>Bacteria</taxon>
        <taxon>Candidatus Berkelbacteria</taxon>
    </lineage>
</organism>
<comment type="caution">
    <text evidence="9">The sequence shown here is derived from an EMBL/GenBank/DDBJ whole genome shotgun (WGS) entry which is preliminary data.</text>
</comment>